<feature type="signal peptide" evidence="2">
    <location>
        <begin position="1"/>
        <end position="16"/>
    </location>
</feature>
<evidence type="ECO:0008006" key="5">
    <source>
        <dbReference type="Google" id="ProtNLM"/>
    </source>
</evidence>
<dbReference type="PANTHER" id="PTHR34862">
    <property type="entry name" value="SPARK DOMAIN-CONTAINING PROTEIN"/>
    <property type="match status" value="1"/>
</dbReference>
<feature type="chain" id="PRO_5040192253" description="Secreted protein" evidence="2">
    <location>
        <begin position="17"/>
        <end position="261"/>
    </location>
</feature>
<dbReference type="EMBL" id="JADNYJ010000057">
    <property type="protein sequence ID" value="KAF8897059.1"/>
    <property type="molecule type" value="Genomic_DNA"/>
</dbReference>
<keyword evidence="4" id="KW-1185">Reference proteome</keyword>
<gene>
    <name evidence="3" type="ORF">CPB84DRAFT_1781457</name>
</gene>
<dbReference type="OrthoDB" id="2536450at2759"/>
<accession>A0A9P5NM16</accession>
<protein>
    <recommendedName>
        <fullName evidence="5">Secreted protein</fullName>
    </recommendedName>
</protein>
<evidence type="ECO:0000256" key="1">
    <source>
        <dbReference type="SAM" id="Phobius"/>
    </source>
</evidence>
<proteinExistence type="predicted"/>
<keyword evidence="1" id="KW-0812">Transmembrane</keyword>
<organism evidence="3 4">
    <name type="scientific">Gymnopilus junonius</name>
    <name type="common">Spectacular rustgill mushroom</name>
    <name type="synonym">Gymnopilus spectabilis subsp. junonius</name>
    <dbReference type="NCBI Taxonomy" id="109634"/>
    <lineage>
        <taxon>Eukaryota</taxon>
        <taxon>Fungi</taxon>
        <taxon>Dikarya</taxon>
        <taxon>Basidiomycota</taxon>
        <taxon>Agaricomycotina</taxon>
        <taxon>Agaricomycetes</taxon>
        <taxon>Agaricomycetidae</taxon>
        <taxon>Agaricales</taxon>
        <taxon>Agaricineae</taxon>
        <taxon>Hymenogastraceae</taxon>
        <taxon>Gymnopilus</taxon>
    </lineage>
</organism>
<dbReference type="AlphaFoldDB" id="A0A9P5NM16"/>
<dbReference type="PROSITE" id="PS51257">
    <property type="entry name" value="PROKAR_LIPOPROTEIN"/>
    <property type="match status" value="1"/>
</dbReference>
<comment type="caution">
    <text evidence="3">The sequence shown here is derived from an EMBL/GenBank/DDBJ whole genome shotgun (WGS) entry which is preliminary data.</text>
</comment>
<reference evidence="3" key="1">
    <citation type="submission" date="2020-11" db="EMBL/GenBank/DDBJ databases">
        <authorList>
            <consortium name="DOE Joint Genome Institute"/>
            <person name="Ahrendt S."/>
            <person name="Riley R."/>
            <person name="Andreopoulos W."/>
            <person name="LaButti K."/>
            <person name="Pangilinan J."/>
            <person name="Ruiz-duenas F.J."/>
            <person name="Barrasa J.M."/>
            <person name="Sanchez-Garcia M."/>
            <person name="Camarero S."/>
            <person name="Miyauchi S."/>
            <person name="Serrano A."/>
            <person name="Linde D."/>
            <person name="Babiker R."/>
            <person name="Drula E."/>
            <person name="Ayuso-Fernandez I."/>
            <person name="Pacheco R."/>
            <person name="Padilla G."/>
            <person name="Ferreira P."/>
            <person name="Barriuso J."/>
            <person name="Kellner H."/>
            <person name="Castanera R."/>
            <person name="Alfaro M."/>
            <person name="Ramirez L."/>
            <person name="Pisabarro A.G."/>
            <person name="Kuo A."/>
            <person name="Tritt A."/>
            <person name="Lipzen A."/>
            <person name="He G."/>
            <person name="Yan M."/>
            <person name="Ng V."/>
            <person name="Cullen D."/>
            <person name="Martin F."/>
            <person name="Rosso M.-N."/>
            <person name="Henrissat B."/>
            <person name="Hibbett D."/>
            <person name="Martinez A.T."/>
            <person name="Grigoriev I.V."/>
        </authorList>
    </citation>
    <scope>NUCLEOTIDE SEQUENCE</scope>
    <source>
        <strain evidence="3">AH 44721</strain>
    </source>
</reference>
<keyword evidence="1" id="KW-1133">Transmembrane helix</keyword>
<feature type="transmembrane region" description="Helical" evidence="1">
    <location>
        <begin position="241"/>
        <end position="260"/>
    </location>
</feature>
<keyword evidence="1" id="KW-0472">Membrane</keyword>
<evidence type="ECO:0000313" key="4">
    <source>
        <dbReference type="Proteomes" id="UP000724874"/>
    </source>
</evidence>
<sequence>MFRSVTLAALLAYASAQSISSACTNALTGIATNPDAAACLSPGSLVPIIAGGANASIVSPINNWLTSLCSAPACSNDTIAAVVQNITSGCSNELSGLGLTSSMVPSITGIIEQYYPTARQVVCLKDGNTNCVTQTLTNIQNVVGPLTLNNIVQIASNATTTTLPSNVTCTNCVKAAYNIINSAIPSLTSDSAPAVQSECGASFTDGTTPSGIAESASTSSTTANQAKAAALGSVSMMSHGALASVGASGLILVFSLFTFLA</sequence>
<dbReference type="PANTHER" id="PTHR34862:SF1">
    <property type="entry name" value="SPARK DOMAIN-CONTAINING PROTEIN"/>
    <property type="match status" value="1"/>
</dbReference>
<evidence type="ECO:0000256" key="2">
    <source>
        <dbReference type="SAM" id="SignalP"/>
    </source>
</evidence>
<evidence type="ECO:0000313" key="3">
    <source>
        <dbReference type="EMBL" id="KAF8897059.1"/>
    </source>
</evidence>
<name>A0A9P5NM16_GYMJU</name>
<dbReference type="Proteomes" id="UP000724874">
    <property type="component" value="Unassembled WGS sequence"/>
</dbReference>
<keyword evidence="2" id="KW-0732">Signal</keyword>